<evidence type="ECO:0000256" key="11">
    <source>
        <dbReference type="PIRNR" id="PIRNR006621"/>
    </source>
</evidence>
<dbReference type="GO" id="GO:0000049">
    <property type="term" value="F:tRNA binding"/>
    <property type="evidence" value="ECO:0007669"/>
    <property type="project" value="UniProtKB-KW"/>
</dbReference>
<organism evidence="15 16">
    <name type="scientific">Lachnoanaerobaculum saburreum DSM 3986</name>
    <dbReference type="NCBI Taxonomy" id="887325"/>
    <lineage>
        <taxon>Bacteria</taxon>
        <taxon>Bacillati</taxon>
        <taxon>Bacillota</taxon>
        <taxon>Clostridia</taxon>
        <taxon>Lachnospirales</taxon>
        <taxon>Lachnospiraceae</taxon>
        <taxon>Lachnoanaerobaculum</taxon>
    </lineage>
</organism>
<dbReference type="PIRSF" id="PIRSF006621">
    <property type="entry name" value="Dus"/>
    <property type="match status" value="1"/>
</dbReference>
<evidence type="ECO:0000256" key="1">
    <source>
        <dbReference type="ARBA" id="ARBA00002790"/>
    </source>
</evidence>
<feature type="binding site" evidence="13">
    <location>
        <position position="187"/>
    </location>
    <ligand>
        <name>FMN</name>
        <dbReference type="ChEBI" id="CHEBI:58210"/>
    </ligand>
</feature>
<dbReference type="InterPro" id="IPR035587">
    <property type="entry name" value="DUS-like_FMN-bd"/>
</dbReference>
<evidence type="ECO:0000256" key="6">
    <source>
        <dbReference type="ARBA" id="ARBA00022857"/>
    </source>
</evidence>
<dbReference type="SUPFAM" id="SSF51395">
    <property type="entry name" value="FMN-linked oxidoreductases"/>
    <property type="match status" value="1"/>
</dbReference>
<evidence type="ECO:0000256" key="4">
    <source>
        <dbReference type="ARBA" id="ARBA00022643"/>
    </source>
</evidence>
<evidence type="ECO:0000256" key="7">
    <source>
        <dbReference type="ARBA" id="ARBA00022884"/>
    </source>
</evidence>
<accession>E6LJJ0</accession>
<dbReference type="PANTHER" id="PTHR45846">
    <property type="entry name" value="TRNA-DIHYDROURIDINE(47) SYNTHASE [NAD(P)(+)]-LIKE"/>
    <property type="match status" value="1"/>
</dbReference>
<evidence type="ECO:0000313" key="15">
    <source>
        <dbReference type="EMBL" id="EFU77985.1"/>
    </source>
</evidence>
<protein>
    <recommendedName>
        <fullName evidence="11">tRNA-dihydrouridine synthase</fullName>
        <ecNumber evidence="11">1.3.1.-</ecNumber>
    </recommendedName>
</protein>
<dbReference type="AlphaFoldDB" id="E6LJJ0"/>
<comment type="catalytic activity">
    <reaction evidence="10">
        <text>a 5,6-dihydrouridine in tRNA + NAD(+) = a uridine in tRNA + NADH + H(+)</text>
        <dbReference type="Rhea" id="RHEA:54452"/>
        <dbReference type="Rhea" id="RHEA-COMP:13339"/>
        <dbReference type="Rhea" id="RHEA-COMP:13887"/>
        <dbReference type="ChEBI" id="CHEBI:15378"/>
        <dbReference type="ChEBI" id="CHEBI:57540"/>
        <dbReference type="ChEBI" id="CHEBI:57945"/>
        <dbReference type="ChEBI" id="CHEBI:65315"/>
        <dbReference type="ChEBI" id="CHEBI:74443"/>
    </reaction>
</comment>
<feature type="active site" description="Proton donor" evidence="12">
    <location>
        <position position="118"/>
    </location>
</feature>
<keyword evidence="13" id="KW-0547">Nucleotide-binding</keyword>
<keyword evidence="7" id="KW-0694">RNA-binding</keyword>
<feature type="binding site" evidence="13">
    <location>
        <position position="157"/>
    </location>
    <ligand>
        <name>FMN</name>
        <dbReference type="ChEBI" id="CHEBI:58210"/>
    </ligand>
</feature>
<dbReference type="Gene3D" id="3.20.20.70">
    <property type="entry name" value="Aldolase class I"/>
    <property type="match status" value="1"/>
</dbReference>
<keyword evidence="8 11" id="KW-0560">Oxidoreductase</keyword>
<evidence type="ECO:0000256" key="10">
    <source>
        <dbReference type="ARBA" id="ARBA00048802"/>
    </source>
</evidence>
<feature type="domain" description="DUS-like FMN-binding" evidence="14">
    <location>
        <begin position="32"/>
        <end position="330"/>
    </location>
</feature>
<dbReference type="Pfam" id="PF01207">
    <property type="entry name" value="Dus"/>
    <property type="match status" value="1"/>
</dbReference>
<keyword evidence="5 11" id="KW-0819">tRNA processing</keyword>
<evidence type="ECO:0000256" key="9">
    <source>
        <dbReference type="ARBA" id="ARBA00048205"/>
    </source>
</evidence>
<dbReference type="eggNOG" id="COG0042">
    <property type="taxonomic scope" value="Bacteria"/>
</dbReference>
<comment type="cofactor">
    <cofactor evidence="11 13">
        <name>FMN</name>
        <dbReference type="ChEBI" id="CHEBI:58210"/>
    </cofactor>
</comment>
<evidence type="ECO:0000256" key="13">
    <source>
        <dbReference type="PIRSR" id="PIRSR006621-2"/>
    </source>
</evidence>
<dbReference type="InterPro" id="IPR001269">
    <property type="entry name" value="DUS_fam"/>
</dbReference>
<dbReference type="InterPro" id="IPR013785">
    <property type="entry name" value="Aldolase_TIM"/>
</dbReference>
<dbReference type="PANTHER" id="PTHR45846:SF1">
    <property type="entry name" value="TRNA-DIHYDROURIDINE(47) SYNTHASE [NAD(P)(+)]-LIKE"/>
    <property type="match status" value="1"/>
</dbReference>
<evidence type="ECO:0000259" key="14">
    <source>
        <dbReference type="Pfam" id="PF01207"/>
    </source>
</evidence>
<dbReference type="EC" id="1.3.1.-" evidence="11"/>
<dbReference type="GO" id="GO:0017150">
    <property type="term" value="F:tRNA dihydrouridine synthase activity"/>
    <property type="evidence" value="ECO:0007669"/>
    <property type="project" value="InterPro"/>
</dbReference>
<sequence length="334" mass="37929">MFFQNYLFLERIRKMLKNFKIGNINIEGGLCLGPMAGVSDLPFRHLCKEMGASLLVTEMVSAKAIYFKNKNTRSLMKTDKYEHPISLQLFGSDPDIIADMAASIEDGDFDIFDFNMGCPVPKIVNNGEGCALMKNPKLVEEILSKLVKSVKKPVTLKIRRGFDSESINAVDIAKIAENAGVSAVTVHGRTREQYYLGKADWDIIKDVKSAVNIPVIGNGDVADGESAKRMYEYTGCDGIMVARAARGNPWIFREIREYLTGYTVKKPSKEEIIEMILRHCRLQMEYDDEVMAVRKMRKHVAWYTHGMKNSSVLRDRVNHVERYDEIEELLRSIV</sequence>
<feature type="binding site" evidence="13">
    <location>
        <begin position="34"/>
        <end position="36"/>
    </location>
    <ligand>
        <name>FMN</name>
        <dbReference type="ChEBI" id="CHEBI:58210"/>
    </ligand>
</feature>
<keyword evidence="4 11" id="KW-0288">FMN</keyword>
<reference evidence="15 16" key="1">
    <citation type="submission" date="2010-12" db="EMBL/GenBank/DDBJ databases">
        <authorList>
            <person name="Muzny D."/>
            <person name="Qin X."/>
            <person name="Deng J."/>
            <person name="Jiang H."/>
            <person name="Liu Y."/>
            <person name="Qu J."/>
            <person name="Song X.-Z."/>
            <person name="Zhang L."/>
            <person name="Thornton R."/>
            <person name="Coyle M."/>
            <person name="Francisco L."/>
            <person name="Jackson L."/>
            <person name="Javaid M."/>
            <person name="Korchina V."/>
            <person name="Kovar C."/>
            <person name="Mata R."/>
            <person name="Mathew T."/>
            <person name="Ngo R."/>
            <person name="Nguyen L."/>
            <person name="Nguyen N."/>
            <person name="Okwuonu G."/>
            <person name="Ongeri F."/>
            <person name="Pham C."/>
            <person name="Simmons D."/>
            <person name="Wilczek-Boney K."/>
            <person name="Hale W."/>
            <person name="Jakkamsetti A."/>
            <person name="Pham P."/>
            <person name="Ruth R."/>
            <person name="San Lucas F."/>
            <person name="Warren J."/>
            <person name="Zhang J."/>
            <person name="Zhao Z."/>
            <person name="Zhou C."/>
            <person name="Zhu D."/>
            <person name="Lee S."/>
            <person name="Bess C."/>
            <person name="Blankenburg K."/>
            <person name="Forbes L."/>
            <person name="Fu Q."/>
            <person name="Gubbala S."/>
            <person name="Hirani K."/>
            <person name="Jayaseelan J.C."/>
            <person name="Lara F."/>
            <person name="Munidasa M."/>
            <person name="Palculict T."/>
            <person name="Patil S."/>
            <person name="Pu L.-L."/>
            <person name="Saada N."/>
            <person name="Tang L."/>
            <person name="Weissenberger G."/>
            <person name="Zhu Y."/>
            <person name="Hemphill L."/>
            <person name="Shang Y."/>
            <person name="Youmans B."/>
            <person name="Ayvaz T."/>
            <person name="Ross M."/>
            <person name="Santibanez J."/>
            <person name="Aqrawi P."/>
            <person name="Gross S."/>
            <person name="Joshi V."/>
            <person name="Fowler G."/>
            <person name="Nazareth L."/>
            <person name="Reid J."/>
            <person name="Worley K."/>
            <person name="Petrosino J."/>
            <person name="Highlander S."/>
            <person name="Gibbs R."/>
        </authorList>
    </citation>
    <scope>NUCLEOTIDE SEQUENCE [LARGE SCALE GENOMIC DNA]</scope>
    <source>
        <strain evidence="15 16">DSM 3986</strain>
    </source>
</reference>
<dbReference type="Gene3D" id="1.10.1200.80">
    <property type="entry name" value="Putative flavin oxidoreducatase, domain 2"/>
    <property type="match status" value="1"/>
</dbReference>
<feature type="binding site" evidence="13">
    <location>
        <begin position="242"/>
        <end position="243"/>
    </location>
    <ligand>
        <name>FMN</name>
        <dbReference type="ChEBI" id="CHEBI:58210"/>
    </ligand>
</feature>
<evidence type="ECO:0000256" key="3">
    <source>
        <dbReference type="ARBA" id="ARBA00022630"/>
    </source>
</evidence>
<comment type="catalytic activity">
    <reaction evidence="9">
        <text>a 5,6-dihydrouridine in tRNA + NADP(+) = a uridine in tRNA + NADPH + H(+)</text>
        <dbReference type="Rhea" id="RHEA:23624"/>
        <dbReference type="Rhea" id="RHEA-COMP:13339"/>
        <dbReference type="Rhea" id="RHEA-COMP:13887"/>
        <dbReference type="ChEBI" id="CHEBI:15378"/>
        <dbReference type="ChEBI" id="CHEBI:57783"/>
        <dbReference type="ChEBI" id="CHEBI:58349"/>
        <dbReference type="ChEBI" id="CHEBI:65315"/>
        <dbReference type="ChEBI" id="CHEBI:74443"/>
    </reaction>
</comment>
<evidence type="ECO:0000313" key="16">
    <source>
        <dbReference type="Proteomes" id="UP000003434"/>
    </source>
</evidence>
<dbReference type="CDD" id="cd02801">
    <property type="entry name" value="DUS_like_FMN"/>
    <property type="match status" value="1"/>
</dbReference>
<dbReference type="Proteomes" id="UP000003434">
    <property type="component" value="Unassembled WGS sequence"/>
</dbReference>
<dbReference type="EMBL" id="AEPW01000002">
    <property type="protein sequence ID" value="EFU77985.1"/>
    <property type="molecule type" value="Genomic_DNA"/>
</dbReference>
<dbReference type="GO" id="GO:0050660">
    <property type="term" value="F:flavin adenine dinucleotide binding"/>
    <property type="evidence" value="ECO:0007669"/>
    <property type="project" value="InterPro"/>
</dbReference>
<dbReference type="HOGENOM" id="CLU_013299_0_3_9"/>
<dbReference type="InterPro" id="IPR024036">
    <property type="entry name" value="tRNA-dHydroUridine_Synthase_C"/>
</dbReference>
<proteinExistence type="inferred from homology"/>
<name>E6LJJ0_9FIRM</name>
<evidence type="ECO:0000256" key="5">
    <source>
        <dbReference type="ARBA" id="ARBA00022694"/>
    </source>
</evidence>
<dbReference type="InterPro" id="IPR004652">
    <property type="entry name" value="DusB-like"/>
</dbReference>
<comment type="similarity">
    <text evidence="11">Belongs to the dus family.</text>
</comment>
<evidence type="ECO:0000256" key="12">
    <source>
        <dbReference type="PIRSR" id="PIRSR006621-1"/>
    </source>
</evidence>
<comment type="function">
    <text evidence="1 11">Catalyzes the synthesis of 5,6-dihydrouridine (D), a modified base found in the D-loop of most tRNAs, via the reduction of the C5-C6 double bond in target uridines.</text>
</comment>
<comment type="caution">
    <text evidence="15">The sequence shown here is derived from an EMBL/GenBank/DDBJ whole genome shotgun (WGS) entry which is preliminary data.</text>
</comment>
<evidence type="ECO:0000256" key="8">
    <source>
        <dbReference type="ARBA" id="ARBA00023002"/>
    </source>
</evidence>
<keyword evidence="6" id="KW-0521">NADP</keyword>
<evidence type="ECO:0000256" key="2">
    <source>
        <dbReference type="ARBA" id="ARBA00022555"/>
    </source>
</evidence>
<keyword evidence="3 11" id="KW-0285">Flavoprotein</keyword>
<feature type="binding site" evidence="13">
    <location>
        <position position="88"/>
    </location>
    <ligand>
        <name>FMN</name>
        <dbReference type="ChEBI" id="CHEBI:58210"/>
    </ligand>
</feature>
<gene>
    <name evidence="15" type="ORF">HMPREF0381_0125</name>
</gene>
<keyword evidence="2" id="KW-0820">tRNA-binding</keyword>
<dbReference type="NCBIfam" id="TIGR00737">
    <property type="entry name" value="nifR3_yhdG"/>
    <property type="match status" value="1"/>
</dbReference>